<sequence>MKRIDVFYGNQHYSVADRTIDQLTDEIEEAVADGGGWLTVNYGDGSRVPALLYVGQSTPIAVAERPEA</sequence>
<dbReference type="AlphaFoldDB" id="A0A506Y6K0"/>
<dbReference type="Proteomes" id="UP000316252">
    <property type="component" value="Unassembled WGS sequence"/>
</dbReference>
<name>A0A506Y6K0_9MICO</name>
<accession>A0A506Y6K0</accession>
<proteinExistence type="predicted"/>
<comment type="caution">
    <text evidence="1">The sequence shown here is derived from an EMBL/GenBank/DDBJ whole genome shotgun (WGS) entry which is preliminary data.</text>
</comment>
<dbReference type="OrthoDB" id="5020792at2"/>
<evidence type="ECO:0000313" key="2">
    <source>
        <dbReference type="Proteomes" id="UP000316252"/>
    </source>
</evidence>
<protein>
    <submittedName>
        <fullName evidence="1">Uncharacterized protein</fullName>
    </submittedName>
</protein>
<dbReference type="EMBL" id="VHQG01000001">
    <property type="protein sequence ID" value="TPW77503.1"/>
    <property type="molecule type" value="Genomic_DNA"/>
</dbReference>
<gene>
    <name evidence="1" type="ORF">FJ657_02135</name>
</gene>
<evidence type="ECO:0000313" key="1">
    <source>
        <dbReference type="EMBL" id="TPW77503.1"/>
    </source>
</evidence>
<organism evidence="1 2">
    <name type="scientific">Schumannella soli</name>
    <dbReference type="NCBI Taxonomy" id="2590779"/>
    <lineage>
        <taxon>Bacteria</taxon>
        <taxon>Bacillati</taxon>
        <taxon>Actinomycetota</taxon>
        <taxon>Actinomycetes</taxon>
        <taxon>Micrococcales</taxon>
        <taxon>Microbacteriaceae</taxon>
        <taxon>Schumannella</taxon>
    </lineage>
</organism>
<keyword evidence="2" id="KW-1185">Reference proteome</keyword>
<reference evidence="1 2" key="1">
    <citation type="submission" date="2019-06" db="EMBL/GenBank/DDBJ databases">
        <authorList>
            <person name="Li F."/>
        </authorList>
    </citation>
    <scope>NUCLEOTIDE SEQUENCE [LARGE SCALE GENOMIC DNA]</scope>
    <source>
        <strain evidence="1 2">10F1D-1</strain>
    </source>
</reference>
<dbReference type="RefSeq" id="WP_141162031.1">
    <property type="nucleotide sequence ID" value="NZ_VHQG01000001.1"/>
</dbReference>